<comment type="caution">
    <text evidence="3">The sequence shown here is derived from an EMBL/GenBank/DDBJ whole genome shotgun (WGS) entry which is preliminary data.</text>
</comment>
<dbReference type="EMBL" id="BARW01014035">
    <property type="protein sequence ID" value="GAI73102.1"/>
    <property type="molecule type" value="Genomic_DNA"/>
</dbReference>
<dbReference type="AlphaFoldDB" id="X1QX28"/>
<dbReference type="InterPro" id="IPR020829">
    <property type="entry name" value="GlycerAld_3-P_DH_cat"/>
</dbReference>
<dbReference type="InterPro" id="IPR020831">
    <property type="entry name" value="GlycerAld/Erythrose_P_DH"/>
</dbReference>
<proteinExistence type="predicted"/>
<name>X1QX28_9ZZZZ</name>
<protein>
    <recommendedName>
        <fullName evidence="2">Glyceraldehyde 3-phosphate dehydrogenase catalytic domain-containing protein</fullName>
    </recommendedName>
</protein>
<reference evidence="3" key="1">
    <citation type="journal article" date="2014" name="Front. Microbiol.">
        <title>High frequency of phylogenetically diverse reductive dehalogenase-homologous genes in deep subseafloor sedimentary metagenomes.</title>
        <authorList>
            <person name="Kawai M."/>
            <person name="Futagami T."/>
            <person name="Toyoda A."/>
            <person name="Takaki Y."/>
            <person name="Nishi S."/>
            <person name="Hori S."/>
            <person name="Arai W."/>
            <person name="Tsubouchi T."/>
            <person name="Morono Y."/>
            <person name="Uchiyama I."/>
            <person name="Ito T."/>
            <person name="Fujiyama A."/>
            <person name="Inagaki F."/>
            <person name="Takami H."/>
        </authorList>
    </citation>
    <scope>NUCLEOTIDE SEQUENCE</scope>
    <source>
        <strain evidence="3">Expedition CK06-06</strain>
    </source>
</reference>
<evidence type="ECO:0000256" key="1">
    <source>
        <dbReference type="ARBA" id="ARBA00023002"/>
    </source>
</evidence>
<organism evidence="3">
    <name type="scientific">marine sediment metagenome</name>
    <dbReference type="NCBI Taxonomy" id="412755"/>
    <lineage>
        <taxon>unclassified sequences</taxon>
        <taxon>metagenomes</taxon>
        <taxon>ecological metagenomes</taxon>
    </lineage>
</organism>
<accession>X1QX28</accession>
<keyword evidence="1" id="KW-0560">Oxidoreductase</keyword>
<evidence type="ECO:0000259" key="2">
    <source>
        <dbReference type="Pfam" id="PF02800"/>
    </source>
</evidence>
<sequence length="84" mass="9206">TSVDEVNNIFKKAAKEPRWEGILAVTEDQIVSSDIIGEPYGAIIDLSFTRVIDGDLVKVLSWYDNEAGYVATLIKHVTNVAALV</sequence>
<dbReference type="PANTHER" id="PTHR43148">
    <property type="entry name" value="GLYCERALDEHYDE-3-PHOSPHATE DEHYDROGENASE 2"/>
    <property type="match status" value="1"/>
</dbReference>
<dbReference type="GO" id="GO:0016620">
    <property type="term" value="F:oxidoreductase activity, acting on the aldehyde or oxo group of donors, NAD or NADP as acceptor"/>
    <property type="evidence" value="ECO:0007669"/>
    <property type="project" value="InterPro"/>
</dbReference>
<evidence type="ECO:0000313" key="3">
    <source>
        <dbReference type="EMBL" id="GAI73102.1"/>
    </source>
</evidence>
<gene>
    <name evidence="3" type="ORF">S12H4_25228</name>
</gene>
<dbReference type="SUPFAM" id="SSF55347">
    <property type="entry name" value="Glyceraldehyde-3-phosphate dehydrogenase-like, C-terminal domain"/>
    <property type="match status" value="1"/>
</dbReference>
<dbReference type="Pfam" id="PF02800">
    <property type="entry name" value="Gp_dh_C"/>
    <property type="match status" value="1"/>
</dbReference>
<feature type="domain" description="Glyceraldehyde 3-phosphate dehydrogenase catalytic" evidence="2">
    <location>
        <begin position="1"/>
        <end position="63"/>
    </location>
</feature>
<dbReference type="Gene3D" id="3.30.360.10">
    <property type="entry name" value="Dihydrodipicolinate Reductase, domain 2"/>
    <property type="match status" value="1"/>
</dbReference>
<feature type="non-terminal residue" evidence="3">
    <location>
        <position position="1"/>
    </location>
</feature>